<feature type="compositionally biased region" description="Polar residues" evidence="1">
    <location>
        <begin position="478"/>
        <end position="510"/>
    </location>
</feature>
<feature type="domain" description="BRCT" evidence="2">
    <location>
        <begin position="351"/>
        <end position="435"/>
    </location>
</feature>
<dbReference type="GO" id="GO:0006302">
    <property type="term" value="P:double-strand break repair"/>
    <property type="evidence" value="ECO:0007669"/>
    <property type="project" value="TreeGrafter"/>
</dbReference>
<dbReference type="GO" id="GO:0005634">
    <property type="term" value="C:nucleus"/>
    <property type="evidence" value="ECO:0007669"/>
    <property type="project" value="TreeGrafter"/>
</dbReference>
<protein>
    <submittedName>
        <fullName evidence="3">BA75_02515T0</fullName>
    </submittedName>
</protein>
<feature type="domain" description="BRCT" evidence="2">
    <location>
        <begin position="1"/>
        <end position="101"/>
    </location>
</feature>
<dbReference type="Proteomes" id="UP000094565">
    <property type="component" value="Chromosome 2"/>
</dbReference>
<feature type="compositionally biased region" description="Basic residues" evidence="1">
    <location>
        <begin position="649"/>
        <end position="659"/>
    </location>
</feature>
<dbReference type="Gene3D" id="3.40.50.10190">
    <property type="entry name" value="BRCT domain"/>
    <property type="match status" value="4"/>
</dbReference>
<dbReference type="PANTHER" id="PTHR47667">
    <property type="entry name" value="REGULATOR OF TY1 TRANSPOSITION PROTEIN 107"/>
    <property type="match status" value="1"/>
</dbReference>
<feature type="compositionally biased region" description="Polar residues" evidence="1">
    <location>
        <begin position="605"/>
        <end position="621"/>
    </location>
</feature>
<name>A0A1B2JBK4_PICPA</name>
<dbReference type="CDD" id="cd17731">
    <property type="entry name" value="BRCT_TopBP1_rpt2_like"/>
    <property type="match status" value="1"/>
</dbReference>
<dbReference type="SUPFAM" id="SSF52113">
    <property type="entry name" value="BRCT domain"/>
    <property type="match status" value="2"/>
</dbReference>
<evidence type="ECO:0000313" key="3">
    <source>
        <dbReference type="EMBL" id="ANZ75362.1"/>
    </source>
</evidence>
<gene>
    <name evidence="3" type="primary">RTT107</name>
    <name evidence="3" type="ORF">ATY40_BA7502515</name>
</gene>
<dbReference type="InterPro" id="IPR031906">
    <property type="entry name" value="RTT107_BRCT_6"/>
</dbReference>
<dbReference type="Pfam" id="PF16770">
    <property type="entry name" value="RTT107_BRCT_5"/>
    <property type="match status" value="1"/>
</dbReference>
<dbReference type="SMART" id="SM00292">
    <property type="entry name" value="BRCT"/>
    <property type="match status" value="5"/>
</dbReference>
<dbReference type="EMBL" id="CP014585">
    <property type="protein sequence ID" value="ANZ75362.1"/>
    <property type="molecule type" value="Genomic_DNA"/>
</dbReference>
<evidence type="ECO:0000259" key="2">
    <source>
        <dbReference type="PROSITE" id="PS50172"/>
    </source>
</evidence>
<dbReference type="CDD" id="cd18436">
    <property type="entry name" value="BRCT_BRC1_like_rpt2"/>
    <property type="match status" value="1"/>
</dbReference>
<dbReference type="GO" id="GO:0035361">
    <property type="term" value="C:Cul8-RING ubiquitin ligase complex"/>
    <property type="evidence" value="ECO:0007669"/>
    <property type="project" value="TreeGrafter"/>
</dbReference>
<dbReference type="PROSITE" id="PS50172">
    <property type="entry name" value="BRCT"/>
    <property type="match status" value="4"/>
</dbReference>
<feature type="domain" description="BRCT" evidence="2">
    <location>
        <begin position="102"/>
        <end position="202"/>
    </location>
</feature>
<dbReference type="InterPro" id="IPR053036">
    <property type="entry name" value="CellCycle_DNARepair_Reg"/>
</dbReference>
<sequence length="948" mass="107117">MKAKLFKDSSFLIVESASLSMEEAYRLQDALIENGCAQNSIVVEKHNLTDSILNSGTIIANDIDFEGYDLAESKLIPVVTSKWCYDSIRNGRLNTYKQYSPNPALFFKDVFLCISDIPPGDKEAVISGVLAFGGQCMDELTKFTTHLVTTDNDDPKCTVANHYNSTINASNEEEIPIKIVLPHWINDCLRLKRRIDESPYLFPNPRFLQYSEINDSSSVHHLEQRLNDEANDRLKLPRTVSDFKEFGNESDDFLVGKCFFFYNDLNISGFILSTIQEMISNNGGKITTNVSEANCVVCHYRKGAVYIEASTKDIPVGNLNWLYWMFSHHQWISPLEKLLHYPYVFGKLPGFEKFVISVTNFTGDARLYVHQLVTLMGGEFTRTLSQKNTHLIVSKPQGLKYEVACTWKGINLVNHLWLEECYRNWKVLNDKDPVYVHFPKETNLTQILGSTSLDKKVLKQFYEKKTKKSRKTSERKTPSQTQSNEIRQSDNAQSEVQEGMQTQVSQNSSPDGIEQFDRKESQPQTTQGSITSTYSDNTKKSSQVRKGDNKKQTTVPKLKEKNGESQKKISPVKSPLLNLTPEKENFQPQNSQELSKESLNHKSSPENNSYNQAISTQQSKASVVRVKSHIVTQSGIASSPPAPSAGRTSSRKAKSKAAAKLHDDMEDLNLFQKQSKRKNHDYDASNVDLKRAKIEQDNAVVEAEAILPSKYSLHAITTGCTTTLSKIDLRKLSTVGIKIVDNPSSKVNCIISPNIMRTEKFLITLSKSPNLLLHESFLMAVLHAKLEQDLPELEEYSIGHHIDFKNPKVRELFVAPELGNENIVKLTSARNASKLFDSFNFNISSSLPAKSVVISRILESFGSAGVKTLSSKKPLTEKDAKGLLKSSDNVYYIICLSEDRILQDSISQVLTKQAENYRMVEWNWVIRCIFNLQVLLKEKDYIIAERAE</sequence>
<dbReference type="OrthoDB" id="342264at2759"/>
<feature type="domain" description="BRCT" evidence="2">
    <location>
        <begin position="831"/>
        <end position="942"/>
    </location>
</feature>
<dbReference type="AlphaFoldDB" id="A0A1B2JBK4"/>
<dbReference type="Pfam" id="PF12738">
    <property type="entry name" value="PTCB-BRCT"/>
    <property type="match status" value="2"/>
</dbReference>
<feature type="compositionally biased region" description="Basic and acidic residues" evidence="1">
    <location>
        <begin position="545"/>
        <end position="567"/>
    </location>
</feature>
<evidence type="ECO:0000256" key="1">
    <source>
        <dbReference type="SAM" id="MobiDB-lite"/>
    </source>
</evidence>
<feature type="region of interest" description="Disordered" evidence="1">
    <location>
        <begin position="464"/>
        <end position="665"/>
    </location>
</feature>
<dbReference type="InterPro" id="IPR059215">
    <property type="entry name" value="BRCT2_TopBP1-like"/>
</dbReference>
<dbReference type="InterPro" id="IPR036420">
    <property type="entry name" value="BRCT_dom_sf"/>
</dbReference>
<feature type="compositionally biased region" description="Basic and acidic residues" evidence="1">
    <location>
        <begin position="594"/>
        <end position="604"/>
    </location>
</feature>
<evidence type="ECO:0000313" key="4">
    <source>
        <dbReference type="Proteomes" id="UP000094565"/>
    </source>
</evidence>
<dbReference type="PANTHER" id="PTHR47667:SF1">
    <property type="entry name" value="REGULATOR OF TY1 TRANSPOSITION PROTEIN 107"/>
    <property type="match status" value="1"/>
</dbReference>
<feature type="compositionally biased region" description="Polar residues" evidence="1">
    <location>
        <begin position="522"/>
        <end position="536"/>
    </location>
</feature>
<dbReference type="Pfam" id="PF16771">
    <property type="entry name" value="RTT107_BRCT_6"/>
    <property type="match status" value="1"/>
</dbReference>
<proteinExistence type="predicted"/>
<organism evidence="3 4">
    <name type="scientific">Komagataella pastoris</name>
    <name type="common">Yeast</name>
    <name type="synonym">Pichia pastoris</name>
    <dbReference type="NCBI Taxonomy" id="4922"/>
    <lineage>
        <taxon>Eukaryota</taxon>
        <taxon>Fungi</taxon>
        <taxon>Dikarya</taxon>
        <taxon>Ascomycota</taxon>
        <taxon>Saccharomycotina</taxon>
        <taxon>Pichiomycetes</taxon>
        <taxon>Pichiales</taxon>
        <taxon>Pichiaceae</taxon>
        <taxon>Komagataella</taxon>
    </lineage>
</organism>
<keyword evidence="4" id="KW-1185">Reference proteome</keyword>
<reference evidence="3 4" key="1">
    <citation type="submission" date="2016-02" db="EMBL/GenBank/DDBJ databases">
        <title>Comparative genomic and transcriptomic foundation for Pichia pastoris.</title>
        <authorList>
            <person name="Love K.R."/>
            <person name="Shah K.A."/>
            <person name="Whittaker C.A."/>
            <person name="Wu J."/>
            <person name="Bartlett M.C."/>
            <person name="Ma D."/>
            <person name="Leeson R.L."/>
            <person name="Priest M."/>
            <person name="Young S.K."/>
            <person name="Love J.C."/>
        </authorList>
    </citation>
    <scope>NUCLEOTIDE SEQUENCE [LARGE SCALE GENOMIC DNA]</scope>
    <source>
        <strain evidence="3 4">ATCC 28485</strain>
    </source>
</reference>
<dbReference type="GO" id="GO:1990683">
    <property type="term" value="P:DNA double-strand break attachment to nuclear envelope"/>
    <property type="evidence" value="ECO:0007669"/>
    <property type="project" value="TreeGrafter"/>
</dbReference>
<dbReference type="InterPro" id="IPR001357">
    <property type="entry name" value="BRCT_dom"/>
</dbReference>
<accession>A0A1B2JBK4</accession>